<evidence type="ECO:0000313" key="1">
    <source>
        <dbReference type="EMBL" id="AVF28488.1"/>
    </source>
</evidence>
<proteinExistence type="predicted"/>
<dbReference type="Proteomes" id="UP000239833">
    <property type="component" value="Chromosome"/>
</dbReference>
<name>A0A2L1UJ85_9BACL</name>
<organism evidence="1 2">
    <name type="scientific">Paenibacillus larvae subsp. larvae</name>
    <dbReference type="NCBI Taxonomy" id="147375"/>
    <lineage>
        <taxon>Bacteria</taxon>
        <taxon>Bacillati</taxon>
        <taxon>Bacillota</taxon>
        <taxon>Bacilli</taxon>
        <taxon>Bacillales</taxon>
        <taxon>Paenibacillaceae</taxon>
        <taxon>Paenibacillus</taxon>
    </lineage>
</organism>
<sequence>MLQVDVVIDSMNRESFNIDLVKWENDLRNNIGKAACRVGVQIDPSFSLLRIAFGLNVRIHSRVALVKSLSILNQVSKIRKFNDQTFQLNDFENKERIYRFVLNNVFGPKSLFKLDWISDPGGEGPFFFQRGRVNTEVQIKRYIDRVRGNISSDRLHELELSKKVVLELNHRGPIFVYVGSTELKYDPKSSNNDAEFDGVIFLPQKNPEDFFMVVVEAKNPSNGHTTVKKQLSKRLNDLILEFPYLRYSIFEIRNEGAYAKVGLNQQ</sequence>
<dbReference type="AlphaFoldDB" id="A0A2L1UJ85"/>
<reference evidence="2" key="1">
    <citation type="submission" date="2017-02" db="EMBL/GenBank/DDBJ databases">
        <title>Delineation of Paenibacillus larvae strains originating from foulbrood outbreaks.</title>
        <authorList>
            <person name="Beims H."/>
            <person name="Bunk B."/>
            <person name="Sproeer C."/>
            <person name="Mohr K.I."/>
            <person name="Pradella S."/>
            <person name="Guenther G."/>
            <person name="Rohde M."/>
            <person name="von der Ohe W."/>
            <person name="Steinert M."/>
        </authorList>
    </citation>
    <scope>NUCLEOTIDE SEQUENCE [LARGE SCALE GENOMIC DNA]</scope>
    <source>
        <strain evidence="2">Eric_III</strain>
    </source>
</reference>
<dbReference type="EMBL" id="CP019655">
    <property type="protein sequence ID" value="AVF28488.1"/>
    <property type="molecule type" value="Genomic_DNA"/>
</dbReference>
<protein>
    <submittedName>
        <fullName evidence="1">Uncharacterized protein</fullName>
    </submittedName>
</protein>
<gene>
    <name evidence="1" type="ORF">ERICIII_04429</name>
</gene>
<accession>A0A2L1UJ85</accession>
<evidence type="ECO:0000313" key="2">
    <source>
        <dbReference type="Proteomes" id="UP000239833"/>
    </source>
</evidence>